<feature type="region of interest" description="Disordered" evidence="1">
    <location>
        <begin position="44"/>
        <end position="112"/>
    </location>
</feature>
<protein>
    <submittedName>
        <fullName evidence="2">Uncharacterized protein</fullName>
    </submittedName>
</protein>
<reference evidence="2 3" key="2">
    <citation type="submission" date="2024-10" db="EMBL/GenBank/DDBJ databases">
        <authorList>
            <person name="Ryan C."/>
        </authorList>
    </citation>
    <scope>NUCLEOTIDE SEQUENCE [LARGE SCALE GENOMIC DNA]</scope>
</reference>
<accession>A0ABC8ZRU6</accession>
<sequence>MKKFSYHLLSLPAMYLLTTIIMAITISCCVVEGSCSEIRDAAITGHPDGARERMPPPAPRGHGPLPSHRRLDGAGEGRWRVGPSPPAPDVNPYPQPHTRRGVHPPPPPSFAP</sequence>
<evidence type="ECO:0000256" key="1">
    <source>
        <dbReference type="SAM" id="MobiDB-lite"/>
    </source>
</evidence>
<feature type="compositionally biased region" description="Pro residues" evidence="1">
    <location>
        <begin position="103"/>
        <end position="112"/>
    </location>
</feature>
<feature type="compositionally biased region" description="Pro residues" evidence="1">
    <location>
        <begin position="83"/>
        <end position="95"/>
    </location>
</feature>
<feature type="compositionally biased region" description="Basic and acidic residues" evidence="1">
    <location>
        <begin position="69"/>
        <end position="79"/>
    </location>
</feature>
<name>A0ABC8ZRU6_9POAL</name>
<gene>
    <name evidence="2" type="ORF">URODEC1_LOCUS46858</name>
</gene>
<evidence type="ECO:0000313" key="2">
    <source>
        <dbReference type="EMBL" id="CAL4964760.1"/>
    </source>
</evidence>
<dbReference type="EMBL" id="OZ075129">
    <property type="protein sequence ID" value="CAL4964760.1"/>
    <property type="molecule type" value="Genomic_DNA"/>
</dbReference>
<reference evidence="3" key="1">
    <citation type="submission" date="2024-06" db="EMBL/GenBank/DDBJ databases">
        <authorList>
            <person name="Ryan C."/>
        </authorList>
    </citation>
    <scope>NUCLEOTIDE SEQUENCE [LARGE SCALE GENOMIC DNA]</scope>
</reference>
<dbReference type="PROSITE" id="PS51257">
    <property type="entry name" value="PROKAR_LIPOPROTEIN"/>
    <property type="match status" value="1"/>
</dbReference>
<dbReference type="AlphaFoldDB" id="A0ABC8ZRU6"/>
<organism evidence="2 3">
    <name type="scientific">Urochloa decumbens</name>
    <dbReference type="NCBI Taxonomy" id="240449"/>
    <lineage>
        <taxon>Eukaryota</taxon>
        <taxon>Viridiplantae</taxon>
        <taxon>Streptophyta</taxon>
        <taxon>Embryophyta</taxon>
        <taxon>Tracheophyta</taxon>
        <taxon>Spermatophyta</taxon>
        <taxon>Magnoliopsida</taxon>
        <taxon>Liliopsida</taxon>
        <taxon>Poales</taxon>
        <taxon>Poaceae</taxon>
        <taxon>PACMAD clade</taxon>
        <taxon>Panicoideae</taxon>
        <taxon>Panicodae</taxon>
        <taxon>Paniceae</taxon>
        <taxon>Melinidinae</taxon>
        <taxon>Urochloa</taxon>
    </lineage>
</organism>
<dbReference type="Proteomes" id="UP001497457">
    <property type="component" value="Chromosome 19rd"/>
</dbReference>
<keyword evidence="3" id="KW-1185">Reference proteome</keyword>
<proteinExistence type="predicted"/>
<evidence type="ECO:0000313" key="3">
    <source>
        <dbReference type="Proteomes" id="UP001497457"/>
    </source>
</evidence>